<dbReference type="PANTHER" id="PTHR43649:SF28">
    <property type="entry name" value="BINDING PROTEIN COMPONENT OF ABC SUGAR TRANSPORTER-RELATED"/>
    <property type="match status" value="1"/>
</dbReference>
<evidence type="ECO:0000256" key="7">
    <source>
        <dbReference type="SAM" id="SignalP"/>
    </source>
</evidence>
<dbReference type="GO" id="GO:0042597">
    <property type="term" value="C:periplasmic space"/>
    <property type="evidence" value="ECO:0007669"/>
    <property type="project" value="UniProtKB-SubCell"/>
</dbReference>
<feature type="signal peptide" evidence="7">
    <location>
        <begin position="1"/>
        <end position="26"/>
    </location>
</feature>
<dbReference type="PANTHER" id="PTHR43649">
    <property type="entry name" value="ARABINOSE-BINDING PROTEIN-RELATED"/>
    <property type="match status" value="1"/>
</dbReference>
<dbReference type="EMBL" id="JAAGAB010000001">
    <property type="protein sequence ID" value="NDV00515.1"/>
    <property type="molecule type" value="Genomic_DNA"/>
</dbReference>
<dbReference type="Gene3D" id="3.40.190.10">
    <property type="entry name" value="Periplasmic binding protein-like II"/>
    <property type="match status" value="2"/>
</dbReference>
<accession>A0A6B2JR98</accession>
<evidence type="ECO:0000256" key="1">
    <source>
        <dbReference type="ARBA" id="ARBA00004418"/>
    </source>
</evidence>
<gene>
    <name evidence="8" type="ORF">GZA08_05980</name>
</gene>
<keyword evidence="9" id="KW-1185">Reference proteome</keyword>
<organism evidence="8 9">
    <name type="scientific">Pseudoroseicyclus tamaricis</name>
    <dbReference type="NCBI Taxonomy" id="2705421"/>
    <lineage>
        <taxon>Bacteria</taxon>
        <taxon>Pseudomonadati</taxon>
        <taxon>Pseudomonadota</taxon>
        <taxon>Alphaproteobacteria</taxon>
        <taxon>Rhodobacterales</taxon>
        <taxon>Paracoccaceae</taxon>
        <taxon>Pseudoroseicyclus</taxon>
    </lineage>
</organism>
<comment type="subcellular location">
    <subcellularLocation>
        <location evidence="1">Periplasm</location>
    </subcellularLocation>
</comment>
<evidence type="ECO:0000313" key="8">
    <source>
        <dbReference type="EMBL" id="NDV00515.1"/>
    </source>
</evidence>
<dbReference type="Pfam" id="PF01547">
    <property type="entry name" value="SBP_bac_1"/>
    <property type="match status" value="1"/>
</dbReference>
<evidence type="ECO:0000256" key="4">
    <source>
        <dbReference type="ARBA" id="ARBA00022729"/>
    </source>
</evidence>
<protein>
    <recommendedName>
        <fullName evidence="6">Probable sugar-binding periplasmic protein</fullName>
    </recommendedName>
</protein>
<dbReference type="Proteomes" id="UP000474757">
    <property type="component" value="Unassembled WGS sequence"/>
</dbReference>
<dbReference type="InterPro" id="IPR050490">
    <property type="entry name" value="Bact_solute-bd_prot1"/>
</dbReference>
<keyword evidence="4 7" id="KW-0732">Signal</keyword>
<evidence type="ECO:0000256" key="6">
    <source>
        <dbReference type="ARBA" id="ARBA00049753"/>
    </source>
</evidence>
<dbReference type="AlphaFoldDB" id="A0A6B2JR98"/>
<proteinExistence type="inferred from homology"/>
<evidence type="ECO:0000256" key="2">
    <source>
        <dbReference type="ARBA" id="ARBA00008520"/>
    </source>
</evidence>
<dbReference type="SUPFAM" id="SSF53850">
    <property type="entry name" value="Periplasmic binding protein-like II"/>
    <property type="match status" value="1"/>
</dbReference>
<evidence type="ECO:0000256" key="5">
    <source>
        <dbReference type="ARBA" id="ARBA00049629"/>
    </source>
</evidence>
<keyword evidence="3" id="KW-0813">Transport</keyword>
<evidence type="ECO:0000256" key="3">
    <source>
        <dbReference type="ARBA" id="ARBA00022448"/>
    </source>
</evidence>
<dbReference type="InterPro" id="IPR006059">
    <property type="entry name" value="SBP"/>
</dbReference>
<comment type="caution">
    <text evidence="8">The sequence shown here is derived from an EMBL/GenBank/DDBJ whole genome shotgun (WGS) entry which is preliminary data.</text>
</comment>
<evidence type="ECO:0000313" key="9">
    <source>
        <dbReference type="Proteomes" id="UP000474757"/>
    </source>
</evidence>
<reference evidence="8 9" key="1">
    <citation type="submission" date="2020-02" db="EMBL/GenBank/DDBJ databases">
        <title>Pseudoroseicyclus tamarix, sp. nov., isolated from offshore sediment of a Tamarix chinensis forest.</title>
        <authorList>
            <person name="Gai Y."/>
        </authorList>
    </citation>
    <scope>NUCLEOTIDE SEQUENCE [LARGE SCALE GENOMIC DNA]</scope>
    <source>
        <strain evidence="8 9">CLL3-39</strain>
    </source>
</reference>
<name>A0A6B2JR98_9RHOB</name>
<sequence length="416" mass="45354">MTTKTRLTGLTAALLCGTAIAPAAMAEEVIVFHNWSSGPEVAALNVLKDNFEAMGHTWTDIAIPHDTGSNVSLLNLVTGGNPPNVFLESSPGFYRDLADMGMARPLTEWYEENGYLEHLPSSVIESITVDGEIMKVPTAIHIDGMVYYNMDVAEQVGVDPTSWTSLDDMFADFDMIREQGVVPIALGAQQWQIGYLTHAIAASVAGPEFYNAIYGGEVNPDVIDSEEMRTTLEWLRRFQEAADEGSVNRDWNVTTNMVITGDALMQIHGDWMKGEWTAAGLTAGEDFGCMQIPGAIAIPVTVDAWGVLGDQSEEMDAAELDFASVVLDPEVQAQFAAEKGSTPVRLDAAGEIDACSEAVLGYLEDPDHQVANPHTMVDADWQSSLWDVLFNFWSDPEMTADEAIEQMQTNYDLILG</sequence>
<comment type="function">
    <text evidence="5">Part of a binding-protein-dependent transport system for a sugar.</text>
</comment>
<comment type="similarity">
    <text evidence="2">Belongs to the bacterial solute-binding protein 1 family.</text>
</comment>
<dbReference type="RefSeq" id="WP_163890903.1">
    <property type="nucleotide sequence ID" value="NZ_JAAFYS010000001.1"/>
</dbReference>
<feature type="chain" id="PRO_5025486221" description="Probable sugar-binding periplasmic protein" evidence="7">
    <location>
        <begin position="27"/>
        <end position="416"/>
    </location>
</feature>